<dbReference type="GO" id="GO:0006281">
    <property type="term" value="P:DNA repair"/>
    <property type="evidence" value="ECO:0007669"/>
    <property type="project" value="InterPro"/>
</dbReference>
<dbReference type="CDD" id="cd07895">
    <property type="entry name" value="Adenylation_mRNA_capping"/>
    <property type="match status" value="1"/>
</dbReference>
<reference evidence="13 14" key="1">
    <citation type="journal article" date="2012" name="Eukaryot. Cell">
        <title>Draft genome sequence of CBS 2479, the standard type strain of Trichosporon asahii.</title>
        <authorList>
            <person name="Yang R.Y."/>
            <person name="Li H.T."/>
            <person name="Zhu H."/>
            <person name="Zhou G.P."/>
            <person name="Wang M."/>
            <person name="Wang L."/>
        </authorList>
    </citation>
    <scope>NUCLEOTIDE SEQUENCE [LARGE SCALE GENOMIC DNA]</scope>
    <source>
        <strain evidence="14">ATCC 90039 / CBS 2479 / JCM 2466 / KCTC 7840 / NCYC 2677 / UAMH 7654</strain>
    </source>
</reference>
<dbReference type="InterPro" id="IPR013846">
    <property type="entry name" value="mRNA_cap_enzyme_C"/>
</dbReference>
<dbReference type="GO" id="GO:0004484">
    <property type="term" value="F:mRNA guanylyltransferase activity"/>
    <property type="evidence" value="ECO:0007669"/>
    <property type="project" value="UniProtKB-EC"/>
</dbReference>
<evidence type="ECO:0000256" key="5">
    <source>
        <dbReference type="ARBA" id="ARBA00022695"/>
    </source>
</evidence>
<evidence type="ECO:0000256" key="11">
    <source>
        <dbReference type="SAM" id="MobiDB-lite"/>
    </source>
</evidence>
<sequence>MPAQSIIPDIPGTLLTDPEVTHHLNEHVAQLCHLNQPNFWVCEKSDGVRVLLFVVMNGMTGSQEVWLQYFSVDNLHFTHWESLDDPLTDTILDGELVIDIDPRTGAQVMRYYAFDCLVLNGENIMKKPLVKRFAAAQRFPEWKENAPFEILAKKQELAYHVSQVLNVHVPQLQHGHDGLIFTCAESAYVPGTDEKILKWKPPSENSIDFRIELRFPPSASDPSEPDYCAKPHFLLNQWMGGDGADAKYEFFDEMDVDDDEWEQMKETGEEYDGRVVEVTWDMKRGGWRMFRFRDDKPHGNHAKTVRSVLHSIEDGVEIADVLAQQDKVKAAWKQREQRNRAAAAAAAAAAPPRPPNGYQKPPPPSAHGGHGGHGGGAPRPAMSGLKR</sequence>
<evidence type="ECO:0000256" key="4">
    <source>
        <dbReference type="ARBA" id="ARBA00022679"/>
    </source>
</evidence>
<proteinExistence type="predicted"/>
<dbReference type="GO" id="GO:0006370">
    <property type="term" value="P:7-methylguanosine mRNA capping"/>
    <property type="evidence" value="ECO:0007669"/>
    <property type="project" value="UniProtKB-KW"/>
</dbReference>
<dbReference type="PANTHER" id="PTHR10367:SF17">
    <property type="entry name" value="MRNA-CAPPING ENZYME"/>
    <property type="match status" value="1"/>
</dbReference>
<dbReference type="RefSeq" id="XP_014177623.1">
    <property type="nucleotide sequence ID" value="XM_014322148.1"/>
</dbReference>
<keyword evidence="3" id="KW-0507">mRNA processing</keyword>
<dbReference type="PANTHER" id="PTHR10367">
    <property type="entry name" value="MRNA-CAPPING ENZYME"/>
    <property type="match status" value="1"/>
</dbReference>
<dbReference type="PROSITE" id="PS50160">
    <property type="entry name" value="DNA_LIGASE_A3"/>
    <property type="match status" value="1"/>
</dbReference>
<dbReference type="EC" id="2.7.7.50" evidence="2"/>
<accession>J5SKE1</accession>
<dbReference type="VEuPathDB" id="FungiDB:A1Q1_05416"/>
<keyword evidence="7" id="KW-0506">mRNA capping</keyword>
<evidence type="ECO:0000256" key="7">
    <source>
        <dbReference type="ARBA" id="ARBA00023042"/>
    </source>
</evidence>
<dbReference type="KEGG" id="tasa:A1Q1_05416"/>
<protein>
    <recommendedName>
        <fullName evidence="2">mRNA guanylyltransferase</fullName>
        <ecNumber evidence="2">2.7.7.50</ecNumber>
    </recommendedName>
</protein>
<dbReference type="OrthoDB" id="200924at2759"/>
<keyword evidence="6" id="KW-0547">Nucleotide-binding</keyword>
<keyword evidence="8" id="KW-0342">GTP-binding</keyword>
<comment type="caution">
    <text evidence="13">The sequence shown here is derived from an EMBL/GenBank/DDBJ whole genome shotgun (WGS) entry which is preliminary data.</text>
</comment>
<evidence type="ECO:0000256" key="6">
    <source>
        <dbReference type="ARBA" id="ARBA00022741"/>
    </source>
</evidence>
<organism evidence="13 14">
    <name type="scientific">Trichosporon asahii var. asahii (strain ATCC 90039 / CBS 2479 / JCM 2466 / KCTC 7840 / NBRC 103889/ NCYC 2677 / UAMH 7654)</name>
    <name type="common">Yeast</name>
    <dbReference type="NCBI Taxonomy" id="1186058"/>
    <lineage>
        <taxon>Eukaryota</taxon>
        <taxon>Fungi</taxon>
        <taxon>Dikarya</taxon>
        <taxon>Basidiomycota</taxon>
        <taxon>Agaricomycotina</taxon>
        <taxon>Tremellomycetes</taxon>
        <taxon>Trichosporonales</taxon>
        <taxon>Trichosporonaceae</taxon>
        <taxon>Trichosporon</taxon>
    </lineage>
</organism>
<feature type="compositionally biased region" description="Low complexity" evidence="11">
    <location>
        <begin position="340"/>
        <end position="350"/>
    </location>
</feature>
<comment type="subcellular location">
    <subcellularLocation>
        <location evidence="1">Nucleus</location>
    </subcellularLocation>
</comment>
<evidence type="ECO:0000256" key="10">
    <source>
        <dbReference type="ARBA" id="ARBA00044624"/>
    </source>
</evidence>
<dbReference type="GO" id="GO:0006310">
    <property type="term" value="P:DNA recombination"/>
    <property type="evidence" value="ECO:0007669"/>
    <property type="project" value="InterPro"/>
</dbReference>
<dbReference type="AlphaFoldDB" id="J5SKE1"/>
<evidence type="ECO:0000256" key="9">
    <source>
        <dbReference type="ARBA" id="ARBA00023242"/>
    </source>
</evidence>
<feature type="compositionally biased region" description="Gly residues" evidence="11">
    <location>
        <begin position="368"/>
        <end position="377"/>
    </location>
</feature>
<dbReference type="SUPFAM" id="SSF50249">
    <property type="entry name" value="Nucleic acid-binding proteins"/>
    <property type="match status" value="1"/>
</dbReference>
<dbReference type="GO" id="GO:0003910">
    <property type="term" value="F:DNA ligase (ATP) activity"/>
    <property type="evidence" value="ECO:0007669"/>
    <property type="project" value="InterPro"/>
</dbReference>
<dbReference type="Pfam" id="PF01331">
    <property type="entry name" value="mRNA_cap_enzyme"/>
    <property type="match status" value="1"/>
</dbReference>
<evidence type="ECO:0000259" key="12">
    <source>
        <dbReference type="PROSITE" id="PS50160"/>
    </source>
</evidence>
<evidence type="ECO:0000256" key="8">
    <source>
        <dbReference type="ARBA" id="ARBA00023134"/>
    </source>
</evidence>
<dbReference type="EMBL" id="ALBS01000307">
    <property type="protein sequence ID" value="EJT46086.1"/>
    <property type="molecule type" value="Genomic_DNA"/>
</dbReference>
<keyword evidence="9" id="KW-0539">Nucleus</keyword>
<name>J5SKE1_TRIAS</name>
<comment type="catalytic activity">
    <reaction evidence="10">
        <text>a 5'-end diphospho-ribonucleoside in mRNA + GTP + H(+) = a 5'-end (5'-triphosphoguanosine)-ribonucleoside in mRNA + diphosphate</text>
        <dbReference type="Rhea" id="RHEA:67012"/>
        <dbReference type="Rhea" id="RHEA-COMP:17165"/>
        <dbReference type="Rhea" id="RHEA-COMP:17166"/>
        <dbReference type="ChEBI" id="CHEBI:15378"/>
        <dbReference type="ChEBI" id="CHEBI:33019"/>
        <dbReference type="ChEBI" id="CHEBI:37565"/>
        <dbReference type="ChEBI" id="CHEBI:167616"/>
        <dbReference type="ChEBI" id="CHEBI:167617"/>
        <dbReference type="EC" id="2.7.7.50"/>
    </reaction>
    <physiologicalReaction direction="left-to-right" evidence="10">
        <dbReference type="Rhea" id="RHEA:67013"/>
    </physiologicalReaction>
</comment>
<dbReference type="Pfam" id="PF03919">
    <property type="entry name" value="mRNA_cap_C"/>
    <property type="match status" value="1"/>
</dbReference>
<gene>
    <name evidence="13" type="ORF">A1Q1_05416</name>
</gene>
<feature type="region of interest" description="Disordered" evidence="11">
    <location>
        <begin position="335"/>
        <end position="387"/>
    </location>
</feature>
<dbReference type="GO" id="GO:0005634">
    <property type="term" value="C:nucleus"/>
    <property type="evidence" value="ECO:0007669"/>
    <property type="project" value="UniProtKB-SubCell"/>
</dbReference>
<dbReference type="InterPro" id="IPR051029">
    <property type="entry name" value="mRNA_Capping_Enz/RNA_Phosphat"/>
</dbReference>
<dbReference type="GeneID" id="25988928"/>
<evidence type="ECO:0000256" key="3">
    <source>
        <dbReference type="ARBA" id="ARBA00022664"/>
    </source>
</evidence>
<evidence type="ECO:0000313" key="13">
    <source>
        <dbReference type="EMBL" id="EJT46086.1"/>
    </source>
</evidence>
<dbReference type="Gene3D" id="3.30.470.30">
    <property type="entry name" value="DNA ligase/mRNA capping enzyme"/>
    <property type="match status" value="1"/>
</dbReference>
<dbReference type="InterPro" id="IPR001339">
    <property type="entry name" value="mRNA_cap_enzyme_adenylation"/>
</dbReference>
<dbReference type="InterPro" id="IPR012310">
    <property type="entry name" value="DNA_ligase_ATP-dep_cent"/>
</dbReference>
<dbReference type="GO" id="GO:0005525">
    <property type="term" value="F:GTP binding"/>
    <property type="evidence" value="ECO:0007669"/>
    <property type="project" value="UniProtKB-KW"/>
</dbReference>
<feature type="domain" description="ATP-dependent DNA ligase family profile" evidence="12">
    <location>
        <begin position="111"/>
        <end position="199"/>
    </location>
</feature>
<dbReference type="HOGENOM" id="CLU_021710_0_0_1"/>
<dbReference type="InterPro" id="IPR012340">
    <property type="entry name" value="NA-bd_OB-fold"/>
</dbReference>
<dbReference type="GO" id="GO:0005524">
    <property type="term" value="F:ATP binding"/>
    <property type="evidence" value="ECO:0007669"/>
    <property type="project" value="InterPro"/>
</dbReference>
<dbReference type="SUPFAM" id="SSF56091">
    <property type="entry name" value="DNA ligase/mRNA capping enzyme, catalytic domain"/>
    <property type="match status" value="1"/>
</dbReference>
<evidence type="ECO:0000313" key="14">
    <source>
        <dbReference type="Proteomes" id="UP000002748"/>
    </source>
</evidence>
<keyword evidence="4 13" id="KW-0808">Transferase</keyword>
<evidence type="ECO:0000256" key="1">
    <source>
        <dbReference type="ARBA" id="ARBA00004123"/>
    </source>
</evidence>
<dbReference type="Gene3D" id="2.40.50.140">
    <property type="entry name" value="Nucleic acid-binding proteins"/>
    <property type="match status" value="1"/>
</dbReference>
<evidence type="ECO:0000256" key="2">
    <source>
        <dbReference type="ARBA" id="ARBA00012475"/>
    </source>
</evidence>
<feature type="compositionally biased region" description="Pro residues" evidence="11">
    <location>
        <begin position="351"/>
        <end position="365"/>
    </location>
</feature>
<keyword evidence="5 13" id="KW-0548">Nucleotidyltransferase</keyword>
<dbReference type="Proteomes" id="UP000002748">
    <property type="component" value="Unassembled WGS sequence"/>
</dbReference>